<reference evidence="1 2" key="1">
    <citation type="journal article" date="2021" name="Nat. Plants">
        <title>The Taxus genome provides insights into paclitaxel biosynthesis.</title>
        <authorList>
            <person name="Xiong X."/>
            <person name="Gou J."/>
            <person name="Liao Q."/>
            <person name="Li Y."/>
            <person name="Zhou Q."/>
            <person name="Bi G."/>
            <person name="Li C."/>
            <person name="Du R."/>
            <person name="Wang X."/>
            <person name="Sun T."/>
            <person name="Guo L."/>
            <person name="Liang H."/>
            <person name="Lu P."/>
            <person name="Wu Y."/>
            <person name="Zhang Z."/>
            <person name="Ro D.K."/>
            <person name="Shang Y."/>
            <person name="Huang S."/>
            <person name="Yan J."/>
        </authorList>
    </citation>
    <scope>NUCLEOTIDE SEQUENCE [LARGE SCALE GENOMIC DNA]</scope>
    <source>
        <strain evidence="1">Ta-2019</strain>
    </source>
</reference>
<dbReference type="AlphaFoldDB" id="A0AA38C5H0"/>
<evidence type="ECO:0000313" key="2">
    <source>
        <dbReference type="Proteomes" id="UP000824469"/>
    </source>
</evidence>
<name>A0AA38C5H0_TAXCH</name>
<accession>A0AA38C5H0</accession>
<comment type="caution">
    <text evidence="1">The sequence shown here is derived from an EMBL/GenBank/DDBJ whole genome shotgun (WGS) entry which is preliminary data.</text>
</comment>
<organism evidence="1 2">
    <name type="scientific">Taxus chinensis</name>
    <name type="common">Chinese yew</name>
    <name type="synonym">Taxus wallichiana var. chinensis</name>
    <dbReference type="NCBI Taxonomy" id="29808"/>
    <lineage>
        <taxon>Eukaryota</taxon>
        <taxon>Viridiplantae</taxon>
        <taxon>Streptophyta</taxon>
        <taxon>Embryophyta</taxon>
        <taxon>Tracheophyta</taxon>
        <taxon>Spermatophyta</taxon>
        <taxon>Pinopsida</taxon>
        <taxon>Pinidae</taxon>
        <taxon>Conifers II</taxon>
        <taxon>Cupressales</taxon>
        <taxon>Taxaceae</taxon>
        <taxon>Taxus</taxon>
    </lineage>
</organism>
<gene>
    <name evidence="1" type="ORF">KI387_034614</name>
</gene>
<keyword evidence="2" id="KW-1185">Reference proteome</keyword>
<sequence length="94" mass="10364">MDPACSRFGFRRGGSGTCKSKGVPGEEIRTLNMGAASHNWFNGLTCGANLRDEQMSVEDSHFTYSSGMLPSLGARSNRRVKLGRFIISPYDPRY</sequence>
<dbReference type="Proteomes" id="UP000824469">
    <property type="component" value="Unassembled WGS sequence"/>
</dbReference>
<proteinExistence type="predicted"/>
<dbReference type="EMBL" id="JAHRHJ020003813">
    <property type="protein sequence ID" value="KAH9290497.1"/>
    <property type="molecule type" value="Genomic_DNA"/>
</dbReference>
<evidence type="ECO:0000313" key="1">
    <source>
        <dbReference type="EMBL" id="KAH9290497.1"/>
    </source>
</evidence>
<protein>
    <submittedName>
        <fullName evidence="1">Uncharacterized protein</fullName>
    </submittedName>
</protein>
<feature type="non-terminal residue" evidence="1">
    <location>
        <position position="1"/>
    </location>
</feature>